<feature type="transmembrane region" description="Helical" evidence="7">
    <location>
        <begin position="353"/>
        <end position="375"/>
    </location>
</feature>
<evidence type="ECO:0000256" key="2">
    <source>
        <dbReference type="ARBA" id="ARBA00022475"/>
    </source>
</evidence>
<dbReference type="Pfam" id="PF02687">
    <property type="entry name" value="FtsX"/>
    <property type="match status" value="1"/>
</dbReference>
<evidence type="ECO:0000256" key="6">
    <source>
        <dbReference type="ARBA" id="ARBA00038076"/>
    </source>
</evidence>
<protein>
    <submittedName>
        <fullName evidence="10">ABC transporter permease</fullName>
    </submittedName>
</protein>
<dbReference type="PANTHER" id="PTHR30572">
    <property type="entry name" value="MEMBRANE COMPONENT OF TRANSPORTER-RELATED"/>
    <property type="match status" value="1"/>
</dbReference>
<dbReference type="InterPro" id="IPR025857">
    <property type="entry name" value="MacB_PCD"/>
</dbReference>
<dbReference type="Pfam" id="PF12704">
    <property type="entry name" value="MacB_PCD"/>
    <property type="match status" value="1"/>
</dbReference>
<evidence type="ECO:0000256" key="1">
    <source>
        <dbReference type="ARBA" id="ARBA00004651"/>
    </source>
</evidence>
<evidence type="ECO:0000256" key="3">
    <source>
        <dbReference type="ARBA" id="ARBA00022692"/>
    </source>
</evidence>
<dbReference type="AlphaFoldDB" id="A0AAU7ZT25"/>
<dbReference type="GO" id="GO:0005886">
    <property type="term" value="C:plasma membrane"/>
    <property type="evidence" value="ECO:0007669"/>
    <property type="project" value="UniProtKB-SubCell"/>
</dbReference>
<proteinExistence type="inferred from homology"/>
<feature type="transmembrane region" description="Helical" evidence="7">
    <location>
        <begin position="297"/>
        <end position="318"/>
    </location>
</feature>
<comment type="similarity">
    <text evidence="6">Belongs to the ABC-4 integral membrane protein family.</text>
</comment>
<keyword evidence="2" id="KW-1003">Cell membrane</keyword>
<keyword evidence="5 7" id="KW-0472">Membrane</keyword>
<evidence type="ECO:0000313" key="10">
    <source>
        <dbReference type="EMBL" id="XCB34071.1"/>
    </source>
</evidence>
<sequence>MATTNLPKPSSFDRTLASARSTMMFSEVARLAVDSFRASKTRFLLTMLGMVIGSASIILVATLGSTGKQYALDQLTSIGPNKIELQYGGGNISGPENTSTPDYMTTDDMRAVLDQVPGIVASSPMLEYHDNVSLGGGITKQTTLLGVSPQYRVVRNLVVVSGRFFDDQDELAHEKVAVIVKPFAEELYGNSREAVGKTISIKGIPFVIIGVFREAFDTYGTSEISDHTMLVPYPVVRYFTGTNTLKEIFFTMRSASMVVPASNRILEIVRSRHYAGSVYTAATLTDILTSMAKIADMLTIVLTLGAGITMIVSGVGIMNSMLANVQSRLKEIGIRKALGATSREIRLQFLTESVFLSLSGGVIGTIIGLALPLTLGLLTPFSIPVNPWSPVFALGSSVLVGVLFGTLPANRAARLDPVQTLKYE</sequence>
<reference evidence="10" key="2">
    <citation type="journal article" date="2024" name="Environ. Microbiol.">
        <title>Genome analysis and description of Tunturibacter gen. nov. expands the diversity of Terriglobia in tundra soils.</title>
        <authorList>
            <person name="Messyasz A."/>
            <person name="Mannisto M.K."/>
            <person name="Kerkhof L.J."/>
            <person name="Haggblom M.M."/>
        </authorList>
    </citation>
    <scope>NUCLEOTIDE SEQUENCE</scope>
    <source>
        <strain evidence="10">X5P6</strain>
    </source>
</reference>
<evidence type="ECO:0000256" key="7">
    <source>
        <dbReference type="SAM" id="Phobius"/>
    </source>
</evidence>
<evidence type="ECO:0000256" key="4">
    <source>
        <dbReference type="ARBA" id="ARBA00022989"/>
    </source>
</evidence>
<dbReference type="InterPro" id="IPR003838">
    <property type="entry name" value="ABC3_permease_C"/>
</dbReference>
<dbReference type="InterPro" id="IPR050250">
    <property type="entry name" value="Macrolide_Exporter_MacB"/>
</dbReference>
<dbReference type="RefSeq" id="WP_353064914.1">
    <property type="nucleotide sequence ID" value="NZ_CP132942.1"/>
</dbReference>
<gene>
    <name evidence="10" type="ORF">RBB77_04030</name>
</gene>
<dbReference type="EMBL" id="CP132942">
    <property type="protein sequence ID" value="XCB34071.1"/>
    <property type="molecule type" value="Genomic_DNA"/>
</dbReference>
<feature type="domain" description="MacB-like periplasmic core" evidence="9">
    <location>
        <begin position="44"/>
        <end position="265"/>
    </location>
</feature>
<reference evidence="10" key="1">
    <citation type="submission" date="2023-08" db="EMBL/GenBank/DDBJ databases">
        <authorList>
            <person name="Messyasz A."/>
            <person name="Mannisto M.K."/>
            <person name="Kerkhof L.J."/>
            <person name="Haggblom M."/>
        </authorList>
    </citation>
    <scope>NUCLEOTIDE SEQUENCE</scope>
    <source>
        <strain evidence="10">X5P6</strain>
    </source>
</reference>
<evidence type="ECO:0000256" key="5">
    <source>
        <dbReference type="ARBA" id="ARBA00023136"/>
    </source>
</evidence>
<feature type="transmembrane region" description="Helical" evidence="7">
    <location>
        <begin position="387"/>
        <end position="407"/>
    </location>
</feature>
<feature type="transmembrane region" description="Helical" evidence="7">
    <location>
        <begin position="43"/>
        <end position="64"/>
    </location>
</feature>
<comment type="subcellular location">
    <subcellularLocation>
        <location evidence="1">Cell membrane</location>
        <topology evidence="1">Multi-pass membrane protein</topology>
    </subcellularLocation>
</comment>
<organism evidence="10">
    <name type="scientific">Tunturiibacter psychrotolerans</name>
    <dbReference type="NCBI Taxonomy" id="3069686"/>
    <lineage>
        <taxon>Bacteria</taxon>
        <taxon>Pseudomonadati</taxon>
        <taxon>Acidobacteriota</taxon>
        <taxon>Terriglobia</taxon>
        <taxon>Terriglobales</taxon>
        <taxon>Acidobacteriaceae</taxon>
        <taxon>Tunturiibacter</taxon>
    </lineage>
</organism>
<evidence type="ECO:0000259" key="9">
    <source>
        <dbReference type="Pfam" id="PF12704"/>
    </source>
</evidence>
<feature type="domain" description="ABC3 transporter permease C-terminal" evidence="8">
    <location>
        <begin position="306"/>
        <end position="417"/>
    </location>
</feature>
<name>A0AAU7ZT25_9BACT</name>
<dbReference type="GO" id="GO:0022857">
    <property type="term" value="F:transmembrane transporter activity"/>
    <property type="evidence" value="ECO:0007669"/>
    <property type="project" value="TreeGrafter"/>
</dbReference>
<dbReference type="PANTHER" id="PTHR30572:SF4">
    <property type="entry name" value="ABC TRANSPORTER PERMEASE YTRF"/>
    <property type="match status" value="1"/>
</dbReference>
<dbReference type="KEGG" id="tpsc:RBB77_04030"/>
<evidence type="ECO:0000259" key="8">
    <source>
        <dbReference type="Pfam" id="PF02687"/>
    </source>
</evidence>
<keyword evidence="4 7" id="KW-1133">Transmembrane helix</keyword>
<keyword evidence="3 7" id="KW-0812">Transmembrane</keyword>
<accession>A0AAU7ZT25</accession>